<gene>
    <name evidence="12" type="ORF">M9Y10_041061</name>
</gene>
<evidence type="ECO:0000256" key="1">
    <source>
        <dbReference type="ARBA" id="ARBA00004114"/>
    </source>
</evidence>
<evidence type="ECO:0000313" key="12">
    <source>
        <dbReference type="EMBL" id="KAK8885611.1"/>
    </source>
</evidence>
<dbReference type="PANTHER" id="PTHR28618:SF1">
    <property type="entry name" value="CENTROSOMAL PROTEIN POC5"/>
    <property type="match status" value="1"/>
</dbReference>
<feature type="coiled-coil region" evidence="11">
    <location>
        <begin position="48"/>
        <end position="75"/>
    </location>
</feature>
<evidence type="ECO:0000256" key="11">
    <source>
        <dbReference type="SAM" id="Coils"/>
    </source>
</evidence>
<reference evidence="12 13" key="1">
    <citation type="submission" date="2024-04" db="EMBL/GenBank/DDBJ databases">
        <title>Tritrichomonas musculus Genome.</title>
        <authorList>
            <person name="Alves-Ferreira E."/>
            <person name="Grigg M."/>
            <person name="Lorenzi H."/>
            <person name="Galac M."/>
        </authorList>
    </citation>
    <scope>NUCLEOTIDE SEQUENCE [LARGE SCALE GENOMIC DNA]</scope>
    <source>
        <strain evidence="12 13">EAF2021</strain>
    </source>
</reference>
<evidence type="ECO:0000256" key="7">
    <source>
        <dbReference type="ARBA" id="ARBA00023212"/>
    </source>
</evidence>
<evidence type="ECO:0000256" key="3">
    <source>
        <dbReference type="ARBA" id="ARBA00014910"/>
    </source>
</evidence>
<keyword evidence="7" id="KW-0206">Cytoskeleton</keyword>
<keyword evidence="8" id="KW-0131">Cell cycle</keyword>
<comment type="similarity">
    <text evidence="2">Belongs to the POC5 family.</text>
</comment>
<keyword evidence="5" id="KW-0677">Repeat</keyword>
<name>A0ABR2K3B9_9EUKA</name>
<keyword evidence="13" id="KW-1185">Reference proteome</keyword>
<comment type="caution">
    <text evidence="12">The sequence shown here is derived from an EMBL/GenBank/DDBJ whole genome shotgun (WGS) entry which is preliminary data.</text>
</comment>
<feature type="coiled-coil region" evidence="11">
    <location>
        <begin position="162"/>
        <end position="203"/>
    </location>
</feature>
<evidence type="ECO:0000256" key="4">
    <source>
        <dbReference type="ARBA" id="ARBA00022490"/>
    </source>
</evidence>
<evidence type="ECO:0000256" key="2">
    <source>
        <dbReference type="ARBA" id="ARBA00010411"/>
    </source>
</evidence>
<dbReference type="PANTHER" id="PTHR28618">
    <property type="entry name" value="CENTROSOMAL PROTEIN POC5"/>
    <property type="match status" value="1"/>
</dbReference>
<evidence type="ECO:0000256" key="6">
    <source>
        <dbReference type="ARBA" id="ARBA00023054"/>
    </source>
</evidence>
<evidence type="ECO:0000256" key="8">
    <source>
        <dbReference type="ARBA" id="ARBA00023306"/>
    </source>
</evidence>
<accession>A0ABR2K3B9</accession>
<proteinExistence type="inferred from homology"/>
<keyword evidence="4" id="KW-0963">Cytoplasm</keyword>
<dbReference type="Proteomes" id="UP001470230">
    <property type="component" value="Unassembled WGS sequence"/>
</dbReference>
<dbReference type="InterPro" id="IPR033351">
    <property type="entry name" value="POC5"/>
</dbReference>
<organism evidence="12 13">
    <name type="scientific">Tritrichomonas musculus</name>
    <dbReference type="NCBI Taxonomy" id="1915356"/>
    <lineage>
        <taxon>Eukaryota</taxon>
        <taxon>Metamonada</taxon>
        <taxon>Parabasalia</taxon>
        <taxon>Tritrichomonadida</taxon>
        <taxon>Tritrichomonadidae</taxon>
        <taxon>Tritrichomonas</taxon>
    </lineage>
</organism>
<evidence type="ECO:0000256" key="10">
    <source>
        <dbReference type="ARBA" id="ARBA00049959"/>
    </source>
</evidence>
<dbReference type="EMBL" id="JAPFFF010000007">
    <property type="protein sequence ID" value="KAK8885611.1"/>
    <property type="molecule type" value="Genomic_DNA"/>
</dbReference>
<comment type="function">
    <text evidence="10">Essential for the assembly of the distal half of centrioles, required for centriole elongation. Acts as a negative regulator of centriole elongation.</text>
</comment>
<evidence type="ECO:0000313" key="13">
    <source>
        <dbReference type="Proteomes" id="UP001470230"/>
    </source>
</evidence>
<evidence type="ECO:0000256" key="5">
    <source>
        <dbReference type="ARBA" id="ARBA00022737"/>
    </source>
</evidence>
<comment type="subcellular location">
    <subcellularLocation>
        <location evidence="1">Cytoplasm</location>
        <location evidence="1">Cytoskeleton</location>
        <location evidence="1">Microtubule organizing center</location>
        <location evidence="1">Centrosome</location>
        <location evidence="1">Centriole</location>
    </subcellularLocation>
</comment>
<keyword evidence="6 11" id="KW-0175">Coiled coil</keyword>
<evidence type="ECO:0000256" key="9">
    <source>
        <dbReference type="ARBA" id="ARBA00031694"/>
    </source>
</evidence>
<protein>
    <recommendedName>
        <fullName evidence="3">Centrosomal protein POC5</fullName>
    </recommendedName>
    <alternativeName>
        <fullName evidence="9">Protein of centriole 5</fullName>
    </alternativeName>
</protein>
<sequence length="270" mass="31987">MQPNDNDPILSGILDEHFTRMANAVEEYMRKCQSQISEERRQYFLPQIEKLQDVLNQAQDECSQMQAESGDLTNELAKQESVLAHLVQLSAKLHQKVRNANNQSRAFNAWNQMGTEQRVLEKVFRRLFFKNAIRRIFFKRWIRRMHQRREARVVTEIKRRYEKIWKAKAIEAQKTIEDLESELAAARYELEQKQQNFLEMQQRLRKAFMRGVVNLNLEAMDVFNGAQFMDLMQEVEGNEVDQQDVDTGINESDDDFYVEEAPSISVIRHR</sequence>